<organism evidence="8 9">
    <name type="scientific">Leucosporidium creatinivorum</name>
    <dbReference type="NCBI Taxonomy" id="106004"/>
    <lineage>
        <taxon>Eukaryota</taxon>
        <taxon>Fungi</taxon>
        <taxon>Dikarya</taxon>
        <taxon>Basidiomycota</taxon>
        <taxon>Pucciniomycotina</taxon>
        <taxon>Microbotryomycetes</taxon>
        <taxon>Leucosporidiales</taxon>
        <taxon>Leucosporidium</taxon>
    </lineage>
</organism>
<dbReference type="InterPro" id="IPR049730">
    <property type="entry name" value="SNF2/RAD54-like_C"/>
</dbReference>
<dbReference type="InterPro" id="IPR001650">
    <property type="entry name" value="Helicase_C-like"/>
</dbReference>
<dbReference type="InterPro" id="IPR029063">
    <property type="entry name" value="SAM-dependent_MTases_sf"/>
</dbReference>
<dbReference type="InterPro" id="IPR014001">
    <property type="entry name" value="Helicase_ATP-bd"/>
</dbReference>
<keyword evidence="2" id="KW-0808">Transferase</keyword>
<comment type="caution">
    <text evidence="8">The sequence shown here is derived from an EMBL/GenBank/DDBJ whole genome shotgun (WGS) entry which is preliminary data.</text>
</comment>
<feature type="compositionally biased region" description="Polar residues" evidence="6">
    <location>
        <begin position="1"/>
        <end position="15"/>
    </location>
</feature>
<keyword evidence="4" id="KW-0378">Hydrolase</keyword>
<dbReference type="InParanoid" id="A0A1Y2G1P4"/>
<feature type="domain" description="Helicase C-terminal" evidence="7">
    <location>
        <begin position="1977"/>
        <end position="2137"/>
    </location>
</feature>
<dbReference type="EMBL" id="MCGR01000003">
    <property type="protein sequence ID" value="ORY90827.1"/>
    <property type="molecule type" value="Genomic_DNA"/>
</dbReference>
<dbReference type="Proteomes" id="UP000193467">
    <property type="component" value="Unassembled WGS sequence"/>
</dbReference>
<reference evidence="8 9" key="1">
    <citation type="submission" date="2016-07" db="EMBL/GenBank/DDBJ databases">
        <title>Pervasive Adenine N6-methylation of Active Genes in Fungi.</title>
        <authorList>
            <consortium name="DOE Joint Genome Institute"/>
            <person name="Mondo S.J."/>
            <person name="Dannebaum R.O."/>
            <person name="Kuo R.C."/>
            <person name="Labutti K."/>
            <person name="Haridas S."/>
            <person name="Kuo A."/>
            <person name="Salamov A."/>
            <person name="Ahrendt S.R."/>
            <person name="Lipzen A."/>
            <person name="Sullivan W."/>
            <person name="Andreopoulos W.B."/>
            <person name="Clum A."/>
            <person name="Lindquist E."/>
            <person name="Daum C."/>
            <person name="Ramamoorthy G.K."/>
            <person name="Gryganskyi A."/>
            <person name="Culley D."/>
            <person name="Magnuson J.K."/>
            <person name="James T.Y."/>
            <person name="O'Malley M.A."/>
            <person name="Stajich J.E."/>
            <person name="Spatafora J.W."/>
            <person name="Visel A."/>
            <person name="Grigoriev I.V."/>
        </authorList>
    </citation>
    <scope>NUCLEOTIDE SEQUENCE [LARGE SCALE GENOMIC DNA]</scope>
    <source>
        <strain evidence="8 9">62-1032</strain>
    </source>
</reference>
<dbReference type="Pfam" id="PF00176">
    <property type="entry name" value="SNF2-rel_dom"/>
    <property type="match status" value="1"/>
</dbReference>
<feature type="region of interest" description="Disordered" evidence="6">
    <location>
        <begin position="2156"/>
        <end position="2404"/>
    </location>
</feature>
<keyword evidence="9" id="KW-1185">Reference proteome</keyword>
<feature type="compositionally biased region" description="Low complexity" evidence="6">
    <location>
        <begin position="16"/>
        <end position="46"/>
    </location>
</feature>
<feature type="compositionally biased region" description="Acidic residues" evidence="6">
    <location>
        <begin position="94"/>
        <end position="115"/>
    </location>
</feature>
<dbReference type="CDD" id="cd18793">
    <property type="entry name" value="SF2_C_SNF"/>
    <property type="match status" value="1"/>
</dbReference>
<keyword evidence="3" id="KW-0547">Nucleotide-binding</keyword>
<dbReference type="SUPFAM" id="SSF52540">
    <property type="entry name" value="P-loop containing nucleoside triphosphate hydrolases"/>
    <property type="match status" value="2"/>
</dbReference>
<dbReference type="GO" id="GO:0008094">
    <property type="term" value="F:ATP-dependent activity, acting on DNA"/>
    <property type="evidence" value="ECO:0007669"/>
    <property type="project" value="TreeGrafter"/>
</dbReference>
<dbReference type="GO" id="GO:0016787">
    <property type="term" value="F:hydrolase activity"/>
    <property type="evidence" value="ECO:0007669"/>
    <property type="project" value="UniProtKB-KW"/>
</dbReference>
<dbReference type="GO" id="GO:0005634">
    <property type="term" value="C:nucleus"/>
    <property type="evidence" value="ECO:0007669"/>
    <property type="project" value="TreeGrafter"/>
</dbReference>
<name>A0A1Y2G1P4_9BASI</name>
<dbReference type="Gene3D" id="3.40.50.10810">
    <property type="entry name" value="Tandem AAA-ATPase domain"/>
    <property type="match status" value="1"/>
</dbReference>
<feature type="compositionally biased region" description="Polar residues" evidence="6">
    <location>
        <begin position="129"/>
        <end position="140"/>
    </location>
</feature>
<dbReference type="GO" id="GO:0008168">
    <property type="term" value="F:methyltransferase activity"/>
    <property type="evidence" value="ECO:0007669"/>
    <property type="project" value="UniProtKB-KW"/>
</dbReference>
<accession>A0A1Y2G1P4</accession>
<dbReference type="PANTHER" id="PTHR45626:SF26">
    <property type="entry name" value="FAMILY HELICASE, PUTATIVE (AFU_ORTHOLOGUE AFUA_2G09120)-RELATED"/>
    <property type="match status" value="1"/>
</dbReference>
<sequence length="2404" mass="263405">MSTTASLTGATNETTVASGGSSSKASSAEVEVASSKAGSSKAGSVEPKNQPKGKGKSVKAKGKGKKAKDDDESDFAVDSDASESDDAGSVAASGDDDEGSVDQDEDLEDVIEEEEEKPKKKAAGKKKSTAVNSKGMSNPKKQPLDESLPPIVKLDAIFNDLVGNVQGDLVKLCERLKGRKLRVGTMCSGTESPLLALGLISTSLEALTGSKLEVEHIFSCEIEPFKQAYIERNFSPPLLFRDVTELGGDIALTAYGGRAAVPGGIDMLVAGTSCVDYSPLNTKQKGIDAKGESGRTFFGMLDYVEKHQPPIVILENVSNAPWDQVVEKFNSIKYEAAYIRLDTKHYYIPHTRSRGYLVAVPKSTGAAVVDSWASKVKALARPCSSPLEAFLLPTDDPRIHRARQDLSTIKQSKEGVKRTTVDWIRCESRHAQAREEEKLGLGRPLTAWQDNGGPPTMPDGAWNDWASAQTERVLDLMDISMLRLAEKGTDVQYKSAIWNLSQNVDRTTASVKLGIAPCLTPNMIAYLASRGGPIVGVEALALQGLPIDELLLTRENTDQLADLAGNAMSSTVVGTAILAALSVAKHTLRKPEEKEEKEEKDEDVVMEDAEATVSVEDRIRGQDRLVDHPVDLASFAPPSADLLDKASRSARKCICEGRAGTSTLKTFVCTSCGHSTCEACKSRPEHHYAEIEGERFAPDVFEAEFKKILPMRFTLEGFSLDAIKAKVAALEETKVPVAKAQDDYYEAISNAIDNVEFHFQSITRRKEWSATFASEKASLELFLTTTGCEWRLQVLADPLLAVGSELRKRLNASAARLRIPKGAESLLDGDWDIAVPINMEEPATVEVETVGDLVSSWRADLGLVEHLNEKRPAQIRVKSSEELAGLLDRSIDGLYTLEKLCGTACNSLHRRVEPAEEKPLYLFLDPTRSGEPADDPYVFADRCDRLEYGEDRGAVVSMVESWRPPKKEGTETIKVRLSSLWTPLPSSKINHGRNDSTDSTFATLSTSFDVTADKEACSFATNLLTATVKQAAPKKALSWARSEWHDVDLHHEGPEVFKKIGWMLAKIPDWDAFREWQTVAQEGLHTNCTTCCPTMPTIKWYRRVEQKAKTVSTTIIAVEDGIQAAAFEKALKNRPSPLLIHTRQVDDSFEFRVGLNAATLAHKALGSLPVHRLDSFAATDPVVSWRLKSATGVELGFGRLGAPRLFTLPSNKNDPQAEQPPHFVKVQLRPEQLRSLTWMVAQENEPKPWVEEEVAEAVLPQLGWHAEAKATREVSVRGGVLADEVGYGKTAITVGLISAQLDKIELPEETDRIPIKATLIVIPSHLSSQWPSEIKKFTAGASKPLKVIEIKDVKALKNQTIEDFQEADIVVIADTVFKSPLYWPQLGDWSAAPRGVRLDINANRYFRVCVEEALDALPAQLERLKEDRGATEVLAKIQAARRARAKNDDIAEEQKPSKRLKGPSAVHEAERLELLRKQGKKAPSKEAKPKTAAKATKVEDDPWGLGTPVVRRDWTQMKAPPLAIFSFNRIVIDEFTYAEGPQLSAIHSIRASSRWILSGTPPLKNFSEIKTIAKLLHVHLGVDDESEGSSSARDARSKEKTAAEQFHSFRDVHTVGWHKRRDEVAQLFLDQFARQNLAEIDEIPYSEEIVKIDLPAAEMAIYRELEHHLLALSTDLGKIQKMKADNKGDREVRLSEALGESKTPEEALIKRCSHFSLDMDEETAALASATHVCDMIVAKRVAQLADCETELTEVIRTAAAMHVECLSKKFYRGVEGTTGADVRHFKEYLKTIFGTVKDEEASAALVRIAKSVGCEGVKEDDKSKVAEVKIKVVGEPKGMAEFSRKNGEAYTEINDEGKKVKVTAKKLPLDEWEKSRTWILRQKVSLLQRLTKELIGRYRSKRYFECVRSAQRNEDDTWNDVAILSSCGHTGPVEEVTEAARRAKCLKPNCDARVGITNIVLGSSLGVDAKSGTFGVKLETLVSLIKSDCKTSDKILVFVQFDDLFDKVHEALGTYGIQVAVLSGTATQKGKVLDSFQNPKDKSAQVLLLRVTDASASGANLTVANTAFFVSPLLTDSRPQYKAFETQAIGRLRRYGQLRPVKVFRLLTNSTIDMDIFEERSGLSVKDVLATQEPRKLGYIEHEKDDDFILPKAARKEKVSKTKAGKGKGKKAVDSDDESEAEESDAMSTDSEVARKRKRPSKTKPATAAAKSKGKGKQKKVDTDSDEESDEEPKPKKAKKAAAKKKSVPVLTFDDSDEEEPVVVAGKKRAAVRPAVVISDSSAAEEEEEEEKEDDAPNTPTKTSSRPPSSQAPGPSSSNAKASSSKPVSKPAPAASSSKRSAPDSNSKSAPSKKPRTSGAFLGVFVSPGKGAPRKLAATKGATRQTTLSFAPKPKERKKDDESE</sequence>
<evidence type="ECO:0000313" key="8">
    <source>
        <dbReference type="EMBL" id="ORY90827.1"/>
    </source>
</evidence>
<feature type="compositionally biased region" description="Acidic residues" evidence="6">
    <location>
        <begin position="2283"/>
        <end position="2296"/>
    </location>
</feature>
<feature type="region of interest" description="Disordered" evidence="6">
    <location>
        <begin position="1584"/>
        <end position="1603"/>
    </location>
</feature>
<gene>
    <name evidence="8" type="ORF">BCR35DRAFT_299414</name>
</gene>
<dbReference type="InterPro" id="IPR038718">
    <property type="entry name" value="SNF2-like_sf"/>
</dbReference>
<dbReference type="SUPFAM" id="SSF53335">
    <property type="entry name" value="S-adenosyl-L-methionine-dependent methyltransferases"/>
    <property type="match status" value="1"/>
</dbReference>
<dbReference type="GO" id="GO:0032259">
    <property type="term" value="P:methylation"/>
    <property type="evidence" value="ECO:0007669"/>
    <property type="project" value="UniProtKB-KW"/>
</dbReference>
<feature type="compositionally biased region" description="Low complexity" evidence="6">
    <location>
        <begin position="2297"/>
        <end position="2349"/>
    </location>
</feature>
<feature type="compositionally biased region" description="Low complexity" evidence="6">
    <location>
        <begin position="2272"/>
        <end position="2282"/>
    </location>
</feature>
<feature type="compositionally biased region" description="Basic and acidic residues" evidence="6">
    <location>
        <begin position="2393"/>
        <end position="2404"/>
    </location>
</feature>
<feature type="compositionally biased region" description="Basic residues" evidence="6">
    <location>
        <begin position="2161"/>
        <end position="2170"/>
    </location>
</feature>
<dbReference type="STRING" id="106004.A0A1Y2G1P4"/>
<dbReference type="PROSITE" id="PS51194">
    <property type="entry name" value="HELICASE_CTER"/>
    <property type="match status" value="1"/>
</dbReference>
<evidence type="ECO:0000256" key="2">
    <source>
        <dbReference type="ARBA" id="ARBA00022679"/>
    </source>
</evidence>
<evidence type="ECO:0000256" key="3">
    <source>
        <dbReference type="ARBA" id="ARBA00022741"/>
    </source>
</evidence>
<dbReference type="InterPro" id="IPR027417">
    <property type="entry name" value="P-loop_NTPase"/>
</dbReference>
<keyword evidence="5" id="KW-0067">ATP-binding</keyword>
<feature type="compositionally biased region" description="Basic and acidic residues" evidence="6">
    <location>
        <begin position="1593"/>
        <end position="1603"/>
    </location>
</feature>
<evidence type="ECO:0000256" key="6">
    <source>
        <dbReference type="SAM" id="MobiDB-lite"/>
    </source>
</evidence>
<dbReference type="Gene3D" id="3.40.50.150">
    <property type="entry name" value="Vaccinia Virus protein VP39"/>
    <property type="match status" value="1"/>
</dbReference>
<dbReference type="InterPro" id="IPR001525">
    <property type="entry name" value="C5_MeTfrase"/>
</dbReference>
<dbReference type="Pfam" id="PF00271">
    <property type="entry name" value="Helicase_C"/>
    <property type="match status" value="1"/>
</dbReference>
<feature type="compositionally biased region" description="Acidic residues" evidence="6">
    <location>
        <begin position="2175"/>
        <end position="2185"/>
    </location>
</feature>
<evidence type="ECO:0000256" key="5">
    <source>
        <dbReference type="ARBA" id="ARBA00022840"/>
    </source>
</evidence>
<evidence type="ECO:0000259" key="7">
    <source>
        <dbReference type="PROSITE" id="PS51194"/>
    </source>
</evidence>
<feature type="compositionally biased region" description="Basic residues" evidence="6">
    <location>
        <begin position="119"/>
        <end position="128"/>
    </location>
</feature>
<dbReference type="Pfam" id="PF00145">
    <property type="entry name" value="DNA_methylase"/>
    <property type="match status" value="1"/>
</dbReference>
<keyword evidence="1" id="KW-0489">Methyltransferase</keyword>
<proteinExistence type="predicted"/>
<evidence type="ECO:0000313" key="9">
    <source>
        <dbReference type="Proteomes" id="UP000193467"/>
    </source>
</evidence>
<dbReference type="OrthoDB" id="423221at2759"/>
<dbReference type="SMART" id="SM00487">
    <property type="entry name" value="DEXDc"/>
    <property type="match status" value="1"/>
</dbReference>
<dbReference type="InterPro" id="IPR000330">
    <property type="entry name" value="SNF2_N"/>
</dbReference>
<dbReference type="InterPro" id="IPR050628">
    <property type="entry name" value="SNF2_RAD54_helicase_TF"/>
</dbReference>
<evidence type="ECO:0000256" key="1">
    <source>
        <dbReference type="ARBA" id="ARBA00022603"/>
    </source>
</evidence>
<protein>
    <recommendedName>
        <fullName evidence="7">Helicase C-terminal domain-containing protein</fullName>
    </recommendedName>
</protein>
<feature type="compositionally biased region" description="Basic and acidic residues" evidence="6">
    <location>
        <begin position="1467"/>
        <end position="1476"/>
    </location>
</feature>
<feature type="compositionally biased region" description="Basic and acidic residues" evidence="6">
    <location>
        <begin position="1445"/>
        <end position="1456"/>
    </location>
</feature>
<feature type="region of interest" description="Disordered" evidence="6">
    <location>
        <begin position="1445"/>
        <end position="1502"/>
    </location>
</feature>
<dbReference type="GO" id="GO:0005524">
    <property type="term" value="F:ATP binding"/>
    <property type="evidence" value="ECO:0007669"/>
    <property type="project" value="UniProtKB-KW"/>
</dbReference>
<dbReference type="PANTHER" id="PTHR45626">
    <property type="entry name" value="TRANSCRIPTION TERMINATION FACTOR 2-RELATED"/>
    <property type="match status" value="1"/>
</dbReference>
<feature type="region of interest" description="Disordered" evidence="6">
    <location>
        <begin position="1"/>
        <end position="146"/>
    </location>
</feature>
<dbReference type="GO" id="GO:0006281">
    <property type="term" value="P:DNA repair"/>
    <property type="evidence" value="ECO:0007669"/>
    <property type="project" value="TreeGrafter"/>
</dbReference>
<feature type="compositionally biased region" description="Acidic residues" evidence="6">
    <location>
        <begin position="70"/>
        <end position="86"/>
    </location>
</feature>
<dbReference type="Gene3D" id="3.40.50.300">
    <property type="entry name" value="P-loop containing nucleotide triphosphate hydrolases"/>
    <property type="match status" value="1"/>
</dbReference>
<feature type="compositionally biased region" description="Basic residues" evidence="6">
    <location>
        <begin position="2236"/>
        <end position="2247"/>
    </location>
</feature>
<evidence type="ECO:0000256" key="4">
    <source>
        <dbReference type="ARBA" id="ARBA00022801"/>
    </source>
</evidence>
<feature type="compositionally biased region" description="Basic residues" evidence="6">
    <location>
        <begin position="51"/>
        <end position="66"/>
    </location>
</feature>